<dbReference type="Pfam" id="PF03009">
    <property type="entry name" value="GDPD"/>
    <property type="match status" value="1"/>
</dbReference>
<dbReference type="Gene3D" id="3.20.20.190">
    <property type="entry name" value="Phosphatidylinositol (PI) phosphodiesterase"/>
    <property type="match status" value="1"/>
</dbReference>
<gene>
    <name evidence="2" type="ORF">HMPREF9698_00875</name>
</gene>
<evidence type="ECO:0000313" key="3">
    <source>
        <dbReference type="Proteomes" id="UP000009875"/>
    </source>
</evidence>
<keyword evidence="3" id="KW-1185">Reference proteome</keyword>
<name>K9EWH6_9LACT</name>
<dbReference type="AlphaFoldDB" id="K9EWH6"/>
<dbReference type="HOGENOM" id="CLU_030006_8_0_9"/>
<dbReference type="Proteomes" id="UP000009875">
    <property type="component" value="Unassembled WGS sequence"/>
</dbReference>
<sequence>MKKKSYMTLASLIGIAGIYLAINQWPVQKQKSAFTKKAEGMKKGQLPLVIAHRAGAGLAPEGSQEAFDQSIDLGVNFFELDVHLTKDGQLLVIHDPVVDRVTNGSGRVNDMTLAQVQDLDAGYHFQDEAGHFPYRGQGVSLLSLDQVFARYPDQLFVIEFKASNRKDLHQQGLEELWRLIQAYQMQDQVTVGSFDQALLDDFARISDGQVALGAGISAVASFVVKSQFGLTGLTKSSASSFQLPLARYGFDLTRKSLRKMAHKRGLHFYYWTVNDEREMKRLIDLGVDGIMTDYPDRLLALLDDLEKDKC</sequence>
<dbReference type="GO" id="GO:0008081">
    <property type="term" value="F:phosphoric diester hydrolase activity"/>
    <property type="evidence" value="ECO:0007669"/>
    <property type="project" value="InterPro"/>
</dbReference>
<dbReference type="PANTHER" id="PTHR46211">
    <property type="entry name" value="GLYCEROPHOSPHORYL DIESTER PHOSPHODIESTERASE"/>
    <property type="match status" value="1"/>
</dbReference>
<protein>
    <recommendedName>
        <fullName evidence="1">GP-PDE domain-containing protein</fullName>
    </recommendedName>
</protein>
<evidence type="ECO:0000313" key="2">
    <source>
        <dbReference type="EMBL" id="EKU93580.1"/>
    </source>
</evidence>
<dbReference type="PROSITE" id="PS51704">
    <property type="entry name" value="GP_PDE"/>
    <property type="match status" value="1"/>
</dbReference>
<evidence type="ECO:0000259" key="1">
    <source>
        <dbReference type="PROSITE" id="PS51704"/>
    </source>
</evidence>
<reference evidence="2 3" key="1">
    <citation type="submission" date="2012-09" db="EMBL/GenBank/DDBJ databases">
        <title>The Genome Sequence of Alloiococcus otitis ATCC 51267.</title>
        <authorList>
            <consortium name="The Broad Institute Genome Sequencing Platform"/>
            <person name="Earl A."/>
            <person name="Ward D."/>
            <person name="Feldgarden M."/>
            <person name="Gevers D."/>
            <person name="Huys G."/>
            <person name="Walker B."/>
            <person name="Young S.K."/>
            <person name="Zeng Q."/>
            <person name="Gargeya S."/>
            <person name="Fitzgerald M."/>
            <person name="Haas B."/>
            <person name="Abouelleil A."/>
            <person name="Alvarado L."/>
            <person name="Arachchi H.M."/>
            <person name="Berlin A.M."/>
            <person name="Chapman S.B."/>
            <person name="Goldberg J."/>
            <person name="Griggs A."/>
            <person name="Gujja S."/>
            <person name="Hansen M."/>
            <person name="Howarth C."/>
            <person name="Imamovic A."/>
            <person name="Larimer J."/>
            <person name="McCowen C."/>
            <person name="Montmayeur A."/>
            <person name="Murphy C."/>
            <person name="Neiman D."/>
            <person name="Pearson M."/>
            <person name="Priest M."/>
            <person name="Roberts A."/>
            <person name="Saif S."/>
            <person name="Shea T."/>
            <person name="Sisk P."/>
            <person name="Sykes S."/>
            <person name="Wortman J."/>
            <person name="Nusbaum C."/>
            <person name="Birren B."/>
        </authorList>
    </citation>
    <scope>NUCLEOTIDE SEQUENCE [LARGE SCALE GENOMIC DNA]</scope>
    <source>
        <strain evidence="2 3">ATCC 51267</strain>
    </source>
</reference>
<feature type="domain" description="GP-PDE" evidence="1">
    <location>
        <begin position="47"/>
        <end position="302"/>
    </location>
</feature>
<dbReference type="STRING" id="883081.HMPREF9698_00875"/>
<dbReference type="GO" id="GO:0006629">
    <property type="term" value="P:lipid metabolic process"/>
    <property type="evidence" value="ECO:0007669"/>
    <property type="project" value="InterPro"/>
</dbReference>
<dbReference type="RefSeq" id="WP_003777755.1">
    <property type="nucleotide sequence ID" value="NZ_JH992958.1"/>
</dbReference>
<dbReference type="InterPro" id="IPR030395">
    <property type="entry name" value="GP_PDE_dom"/>
</dbReference>
<dbReference type="InterPro" id="IPR017946">
    <property type="entry name" value="PLC-like_Pdiesterase_TIM-brl"/>
</dbReference>
<dbReference type="CDD" id="cd08561">
    <property type="entry name" value="GDPD_cytoplasmic_ScUgpQ2_like"/>
    <property type="match status" value="1"/>
</dbReference>
<dbReference type="SUPFAM" id="SSF51695">
    <property type="entry name" value="PLC-like phosphodiesterases"/>
    <property type="match status" value="1"/>
</dbReference>
<dbReference type="PANTHER" id="PTHR46211:SF14">
    <property type="entry name" value="GLYCEROPHOSPHODIESTER PHOSPHODIESTERASE"/>
    <property type="match status" value="1"/>
</dbReference>
<dbReference type="EMBL" id="AGXA01000018">
    <property type="protein sequence ID" value="EKU93580.1"/>
    <property type="molecule type" value="Genomic_DNA"/>
</dbReference>
<comment type="caution">
    <text evidence="2">The sequence shown here is derived from an EMBL/GenBank/DDBJ whole genome shotgun (WGS) entry which is preliminary data.</text>
</comment>
<dbReference type="eggNOG" id="COG0584">
    <property type="taxonomic scope" value="Bacteria"/>
</dbReference>
<accession>K9EWH6</accession>
<organism evidence="2 3">
    <name type="scientific">Alloiococcus otitis ATCC 51267</name>
    <dbReference type="NCBI Taxonomy" id="883081"/>
    <lineage>
        <taxon>Bacteria</taxon>
        <taxon>Bacillati</taxon>
        <taxon>Bacillota</taxon>
        <taxon>Bacilli</taxon>
        <taxon>Lactobacillales</taxon>
        <taxon>Carnobacteriaceae</taxon>
        <taxon>Alloiococcus</taxon>
    </lineage>
</organism>
<dbReference type="OrthoDB" id="384721at2"/>
<proteinExistence type="predicted"/>
<dbReference type="PATRIC" id="fig|883081.3.peg.872"/>